<dbReference type="Pfam" id="PF00106">
    <property type="entry name" value="adh_short"/>
    <property type="match status" value="1"/>
</dbReference>
<dbReference type="HOGENOM" id="CLU_010194_14_1_1"/>
<dbReference type="Gene3D" id="3.40.50.720">
    <property type="entry name" value="NAD(P)-binding Rossmann-like Domain"/>
    <property type="match status" value="1"/>
</dbReference>
<reference evidence="1" key="2">
    <citation type="submission" date="2025-09" db="UniProtKB">
        <authorList>
            <consortium name="Ensembl"/>
        </authorList>
    </citation>
    <scope>IDENTIFICATION</scope>
</reference>
<dbReference type="OMA" id="ATVSIWM"/>
<dbReference type="CDD" id="cd09763">
    <property type="entry name" value="DHRS1-like_SDR_c"/>
    <property type="match status" value="1"/>
</dbReference>
<dbReference type="PANTHER" id="PTHR44147:SF2">
    <property type="entry name" value="DEHYDROGENASE_REDUCTASE SDR FAMILY MEMBER 1"/>
    <property type="match status" value="1"/>
</dbReference>
<dbReference type="PANTHER" id="PTHR44147">
    <property type="entry name" value="DEHYDROGENASE/REDUCTASE SDR FAMILY MEMBER 1"/>
    <property type="match status" value="1"/>
</dbReference>
<evidence type="ECO:0000313" key="1">
    <source>
        <dbReference type="Ensembl" id="ENSPMAP00000003208.1"/>
    </source>
</evidence>
<organism evidence="1">
    <name type="scientific">Petromyzon marinus</name>
    <name type="common">Sea lamprey</name>
    <dbReference type="NCBI Taxonomy" id="7757"/>
    <lineage>
        <taxon>Eukaryota</taxon>
        <taxon>Metazoa</taxon>
        <taxon>Chordata</taxon>
        <taxon>Craniata</taxon>
        <taxon>Vertebrata</taxon>
        <taxon>Cyclostomata</taxon>
        <taxon>Hyperoartia</taxon>
        <taxon>Petromyzontiformes</taxon>
        <taxon>Petromyzontidae</taxon>
        <taxon>Petromyzon</taxon>
    </lineage>
</organism>
<dbReference type="PRINTS" id="PR00081">
    <property type="entry name" value="GDHRDH"/>
</dbReference>
<proteinExistence type="predicted"/>
<reference evidence="1" key="1">
    <citation type="submission" date="2025-08" db="UniProtKB">
        <authorList>
            <consortium name="Ensembl"/>
        </authorList>
    </citation>
    <scope>IDENTIFICATION</scope>
</reference>
<dbReference type="InterPro" id="IPR002347">
    <property type="entry name" value="SDR_fam"/>
</dbReference>
<dbReference type="InterPro" id="IPR036291">
    <property type="entry name" value="NAD(P)-bd_dom_sf"/>
</dbReference>
<sequence>MAGSLSGQVCIVTGASRGIGKGIALQLAEAGATVYITGRNQETLRQAAEEVEARGGRCVPVSCDSTKEEEVRALFERVRREQKGRLDILVNNAYAGVKVSAQGIGKPFWEQPATDWDDINNTGLRGHYLCSVYASQMMVELGQGLIVVISSIGGLRYHLSVPYGVGKAACDRLAADCAVELRKYNVAYVSLWPGAVRTELVQELVARDTAKSITEQQIAKALENGETTELSGKCIVGLAKDKNIMKKSGRVVMTADLASEYGFKDVDGSMPVSYTSLKFLVTQVPGLAWMSCVIPSFIKVPKWMLSLSASKF</sequence>
<name>S4RDC6_PETMA</name>
<dbReference type="STRING" id="7757.ENSPMAP00000003208"/>
<dbReference type="AlphaFoldDB" id="S4RDC6"/>
<dbReference type="Ensembl" id="ENSPMAT00000003223.1">
    <property type="protein sequence ID" value="ENSPMAP00000003208.1"/>
    <property type="gene ID" value="ENSPMAG00000002935.1"/>
</dbReference>
<dbReference type="GeneTree" id="ENSGT00940000157797"/>
<protein>
    <submittedName>
        <fullName evidence="1">Dehydrogenase/reductase (SDR family) member 1</fullName>
    </submittedName>
</protein>
<accession>S4RDC6</accession>
<dbReference type="SUPFAM" id="SSF51735">
    <property type="entry name" value="NAD(P)-binding Rossmann-fold domains"/>
    <property type="match status" value="1"/>
</dbReference>